<name>A0A1T5D1H2_9SPHI</name>
<proteinExistence type="predicted"/>
<reference evidence="2" key="1">
    <citation type="submission" date="2017-02" db="EMBL/GenBank/DDBJ databases">
        <authorList>
            <person name="Varghese N."/>
            <person name="Submissions S."/>
        </authorList>
    </citation>
    <scope>NUCLEOTIDE SEQUENCE [LARGE SCALE GENOMIC DNA]</scope>
    <source>
        <strain evidence="2">DSM 22385</strain>
    </source>
</reference>
<dbReference type="Pfam" id="PF13578">
    <property type="entry name" value="Methyltransf_24"/>
    <property type="match status" value="1"/>
</dbReference>
<protein>
    <submittedName>
        <fullName evidence="1">Predicted O-methyltransferase YrrM</fullName>
    </submittedName>
</protein>
<dbReference type="PANTHER" id="PTHR43167:SF1">
    <property type="entry name" value="PUTATIVE (AFU_ORTHOLOGUE AFUA_6G01830)-RELATED"/>
    <property type="match status" value="1"/>
</dbReference>
<dbReference type="STRING" id="572036.SAMN05661099_2109"/>
<dbReference type="OrthoDB" id="5464618at2"/>
<accession>A0A1T5D1H2</accession>
<dbReference type="GO" id="GO:0008168">
    <property type="term" value="F:methyltransferase activity"/>
    <property type="evidence" value="ECO:0007669"/>
    <property type="project" value="UniProtKB-KW"/>
</dbReference>
<dbReference type="PANTHER" id="PTHR43167">
    <property type="entry name" value="PUTATIVE (AFU_ORTHOLOGUE AFUA_6G01830)-RELATED"/>
    <property type="match status" value="1"/>
</dbReference>
<dbReference type="InterPro" id="IPR029063">
    <property type="entry name" value="SAM-dependent_MTases_sf"/>
</dbReference>
<keyword evidence="1" id="KW-0808">Transferase</keyword>
<dbReference type="GO" id="GO:0032259">
    <property type="term" value="P:methylation"/>
    <property type="evidence" value="ECO:0007669"/>
    <property type="project" value="UniProtKB-KW"/>
</dbReference>
<organism evidence="1 2">
    <name type="scientific">Daejeonella lutea</name>
    <dbReference type="NCBI Taxonomy" id="572036"/>
    <lineage>
        <taxon>Bacteria</taxon>
        <taxon>Pseudomonadati</taxon>
        <taxon>Bacteroidota</taxon>
        <taxon>Sphingobacteriia</taxon>
        <taxon>Sphingobacteriales</taxon>
        <taxon>Sphingobacteriaceae</taxon>
        <taxon>Daejeonella</taxon>
    </lineage>
</organism>
<dbReference type="RefSeq" id="WP_079702643.1">
    <property type="nucleotide sequence ID" value="NZ_FUYR01000002.1"/>
</dbReference>
<keyword evidence="1" id="KW-0489">Methyltransferase</keyword>
<dbReference type="Gene3D" id="3.40.50.150">
    <property type="entry name" value="Vaccinia Virus protein VP39"/>
    <property type="match status" value="1"/>
</dbReference>
<evidence type="ECO:0000313" key="2">
    <source>
        <dbReference type="Proteomes" id="UP000189981"/>
    </source>
</evidence>
<dbReference type="EMBL" id="FUYR01000002">
    <property type="protein sequence ID" value="SKB65532.1"/>
    <property type="molecule type" value="Genomic_DNA"/>
</dbReference>
<dbReference type="Proteomes" id="UP000189981">
    <property type="component" value="Unassembled WGS sequence"/>
</dbReference>
<dbReference type="AlphaFoldDB" id="A0A1T5D1H2"/>
<keyword evidence="2" id="KW-1185">Reference proteome</keyword>
<evidence type="ECO:0000313" key="1">
    <source>
        <dbReference type="EMBL" id="SKB65532.1"/>
    </source>
</evidence>
<sequence length="261" mass="29328">MINLQLAADYLKHRFTSNTRHGVHSPFAYRLVDKVIYDFHAKSGYDRIEDLRSELLRDERIINITDLGAGSHINNNRQKQVKILAKNALKPAKLAQLIHRLAADQAPGNIIELGTCLGLTTAYLATAVPDAQVVSIEGCPETAAVAEENLATLGIKNSGILVGNFDKILPDVIAMFPSLDFVFIDGNHRKEATLNYFKWCLPKLSDNSIMIFDDIYWSKGMKEAWNEIKAHPDVTVTIDLFWIGLVYVRKGQAKEDFKIKF</sequence>
<gene>
    <name evidence="1" type="ORF">SAMN05661099_2109</name>
</gene>
<dbReference type="SUPFAM" id="SSF53335">
    <property type="entry name" value="S-adenosyl-L-methionine-dependent methyltransferases"/>
    <property type="match status" value="1"/>
</dbReference>